<name>A0A6B0SNA8_9EURY</name>
<keyword evidence="1" id="KW-0472">Membrane</keyword>
<feature type="transmembrane region" description="Helical" evidence="1">
    <location>
        <begin position="250"/>
        <end position="266"/>
    </location>
</feature>
<keyword evidence="1" id="KW-1133">Transmembrane helix</keyword>
<dbReference type="RefSeq" id="WP_159525880.1">
    <property type="nucleotide sequence ID" value="NZ_WUUU01000037.1"/>
</dbReference>
<comment type="caution">
    <text evidence="2">The sequence shown here is derived from an EMBL/GenBank/DDBJ whole genome shotgun (WGS) entry which is preliminary data.</text>
</comment>
<evidence type="ECO:0000256" key="1">
    <source>
        <dbReference type="SAM" id="Phobius"/>
    </source>
</evidence>
<evidence type="ECO:0000313" key="3">
    <source>
        <dbReference type="Proteomes" id="UP000471521"/>
    </source>
</evidence>
<dbReference type="AlphaFoldDB" id="A0A6B0SNA8"/>
<feature type="transmembrane region" description="Helical" evidence="1">
    <location>
        <begin position="25"/>
        <end position="42"/>
    </location>
</feature>
<keyword evidence="1" id="KW-0812">Transmembrane</keyword>
<proteinExistence type="predicted"/>
<dbReference type="Proteomes" id="UP000471521">
    <property type="component" value="Unassembled WGS sequence"/>
</dbReference>
<evidence type="ECO:0000313" key="2">
    <source>
        <dbReference type="EMBL" id="MXR20330.1"/>
    </source>
</evidence>
<feature type="transmembrane region" description="Helical" evidence="1">
    <location>
        <begin position="176"/>
        <end position="197"/>
    </location>
</feature>
<feature type="transmembrane region" description="Helical" evidence="1">
    <location>
        <begin position="203"/>
        <end position="226"/>
    </location>
</feature>
<gene>
    <name evidence="2" type="ORF">GRX66_06820</name>
</gene>
<accession>A0A6B0SNA8</accession>
<dbReference type="EMBL" id="WUUU01000037">
    <property type="protein sequence ID" value="MXR20330.1"/>
    <property type="molecule type" value="Genomic_DNA"/>
</dbReference>
<protein>
    <submittedName>
        <fullName evidence="2">Uncharacterized protein</fullName>
    </submittedName>
</protein>
<organism evidence="2 3">
    <name type="scientific">Halobacterium bonnevillei</name>
    <dbReference type="NCBI Taxonomy" id="2692200"/>
    <lineage>
        <taxon>Archaea</taxon>
        <taxon>Methanobacteriati</taxon>
        <taxon>Methanobacteriota</taxon>
        <taxon>Stenosarchaea group</taxon>
        <taxon>Halobacteria</taxon>
        <taxon>Halobacteriales</taxon>
        <taxon>Halobacteriaceae</taxon>
        <taxon>Halobacterium</taxon>
    </lineage>
</organism>
<feature type="transmembrane region" description="Helical" evidence="1">
    <location>
        <begin position="54"/>
        <end position="73"/>
    </location>
</feature>
<sequence>MEIVYSLHDWIWRTLVNSSRGIREALLFSLPPLPIILSILHLSKLQFFSGGIPFLIWYYFAISTLLAFFMRVYSNVTGQISEFWRNSFPSEKDSELNFWKSLRSGLSEYSKVEEQNPHLTEQSPGSILPHCAYFILQIVESLIWFYIMGSLIAMGNILLNIDTLARQVVETRNVQVIGEAISSSFIPANLVIGTGLIPESGSTTALLLLLLSPSVMVATGAISNLFRASEGVHRKLLIGLINHSSFKSEPIFYIGMTVFYAIIISLL</sequence>
<keyword evidence="3" id="KW-1185">Reference proteome</keyword>
<feature type="transmembrane region" description="Helical" evidence="1">
    <location>
        <begin position="143"/>
        <end position="164"/>
    </location>
</feature>
<reference evidence="2 3" key="1">
    <citation type="submission" date="2019-12" db="EMBL/GenBank/DDBJ databases">
        <title>Isolation and characterization of three novel carbon monoxide-oxidizing members of Halobacteria from salione crusts and soils.</title>
        <authorList>
            <person name="Myers M.R."/>
            <person name="King G.M."/>
        </authorList>
    </citation>
    <scope>NUCLEOTIDE SEQUENCE [LARGE SCALE GENOMIC DNA]</scope>
    <source>
        <strain evidence="2 3">PCN9</strain>
    </source>
</reference>